<dbReference type="AlphaFoldDB" id="A0A382EPF7"/>
<reference evidence="2" key="1">
    <citation type="submission" date="2018-05" db="EMBL/GenBank/DDBJ databases">
        <authorList>
            <person name="Lanie J.A."/>
            <person name="Ng W.-L."/>
            <person name="Kazmierczak K.M."/>
            <person name="Andrzejewski T.M."/>
            <person name="Davidsen T.M."/>
            <person name="Wayne K.J."/>
            <person name="Tettelin H."/>
            <person name="Glass J.I."/>
            <person name="Rusch D."/>
            <person name="Podicherti R."/>
            <person name="Tsui H.-C.T."/>
            <person name="Winkler M.E."/>
        </authorList>
    </citation>
    <scope>NUCLEOTIDE SEQUENCE</scope>
</reference>
<dbReference type="Gene3D" id="3.30.428.10">
    <property type="entry name" value="HIT-like"/>
    <property type="match status" value="1"/>
</dbReference>
<evidence type="ECO:0000313" key="2">
    <source>
        <dbReference type="EMBL" id="SVB52676.1"/>
    </source>
</evidence>
<dbReference type="InterPro" id="IPR019808">
    <property type="entry name" value="Histidine_triad_CS"/>
</dbReference>
<feature type="domain" description="HIT" evidence="1">
    <location>
        <begin position="9"/>
        <end position="117"/>
    </location>
</feature>
<dbReference type="Pfam" id="PF01230">
    <property type="entry name" value="HIT"/>
    <property type="match status" value="1"/>
</dbReference>
<evidence type="ECO:0000259" key="1">
    <source>
        <dbReference type="PROSITE" id="PS51084"/>
    </source>
</evidence>
<dbReference type="PROSITE" id="PS00892">
    <property type="entry name" value="HIT_1"/>
    <property type="match status" value="1"/>
</dbReference>
<accession>A0A382EPF7</accession>
<dbReference type="PROSITE" id="PS51084">
    <property type="entry name" value="HIT_2"/>
    <property type="match status" value="1"/>
</dbReference>
<dbReference type="PRINTS" id="PR00332">
    <property type="entry name" value="HISTRIAD"/>
</dbReference>
<dbReference type="InterPro" id="IPR036265">
    <property type="entry name" value="HIT-like_sf"/>
</dbReference>
<dbReference type="GO" id="GO:0003824">
    <property type="term" value="F:catalytic activity"/>
    <property type="evidence" value="ECO:0007669"/>
    <property type="project" value="InterPro"/>
</dbReference>
<dbReference type="PANTHER" id="PTHR23089">
    <property type="entry name" value="HISTIDINE TRIAD HIT PROTEIN"/>
    <property type="match status" value="1"/>
</dbReference>
<gene>
    <name evidence="2" type="ORF">METZ01_LOCUS205530</name>
</gene>
<proteinExistence type="predicted"/>
<name>A0A382EPF7_9ZZZZ</name>
<organism evidence="2">
    <name type="scientific">marine metagenome</name>
    <dbReference type="NCBI Taxonomy" id="408172"/>
    <lineage>
        <taxon>unclassified sequences</taxon>
        <taxon>metagenomes</taxon>
        <taxon>ecological metagenomes</taxon>
    </lineage>
</organism>
<dbReference type="InterPro" id="IPR011146">
    <property type="entry name" value="HIT-like"/>
</dbReference>
<sequence>MAQSQNECVFCRILSGRIPSEILHRDDQCIVIRDIAPIAPVHLLVIPTYHYIHATDASKDMETTLGHLMLMAREMAKREGIAESGYRMSVNQGPDSGQSVDHLHLHVVGGRKLGREG</sequence>
<dbReference type="SUPFAM" id="SSF54197">
    <property type="entry name" value="HIT-like"/>
    <property type="match status" value="1"/>
</dbReference>
<protein>
    <recommendedName>
        <fullName evidence="1">HIT domain-containing protein</fullName>
    </recommendedName>
</protein>
<dbReference type="InterPro" id="IPR001310">
    <property type="entry name" value="Histidine_triad_HIT"/>
</dbReference>
<dbReference type="EMBL" id="UINC01045658">
    <property type="protein sequence ID" value="SVB52676.1"/>
    <property type="molecule type" value="Genomic_DNA"/>
</dbReference>